<gene>
    <name evidence="5" type="ORF">E4U03_09045</name>
</gene>
<accession>A0A4Y9F1U7</accession>
<dbReference type="GO" id="GO:0006950">
    <property type="term" value="P:response to stress"/>
    <property type="evidence" value="ECO:0007669"/>
    <property type="project" value="TreeGrafter"/>
</dbReference>
<dbReference type="PROSITE" id="PS50995">
    <property type="entry name" value="HTH_MARR_2"/>
    <property type="match status" value="1"/>
</dbReference>
<dbReference type="InterPro" id="IPR036388">
    <property type="entry name" value="WH-like_DNA-bd_sf"/>
</dbReference>
<dbReference type="InterPro" id="IPR039422">
    <property type="entry name" value="MarR/SlyA-like"/>
</dbReference>
<dbReference type="Gene3D" id="1.10.10.10">
    <property type="entry name" value="Winged helix-like DNA-binding domain superfamily/Winged helix DNA-binding domain"/>
    <property type="match status" value="1"/>
</dbReference>
<protein>
    <submittedName>
        <fullName evidence="5">MarR family transcriptional regulator</fullName>
    </submittedName>
</protein>
<dbReference type="OrthoDB" id="69852at2"/>
<dbReference type="GO" id="GO:0003700">
    <property type="term" value="F:DNA-binding transcription factor activity"/>
    <property type="evidence" value="ECO:0007669"/>
    <property type="project" value="InterPro"/>
</dbReference>
<dbReference type="Pfam" id="PF12802">
    <property type="entry name" value="MarR_2"/>
    <property type="match status" value="1"/>
</dbReference>
<dbReference type="PANTHER" id="PTHR33164:SF43">
    <property type="entry name" value="HTH-TYPE TRANSCRIPTIONAL REPRESSOR YETL"/>
    <property type="match status" value="1"/>
</dbReference>
<evidence type="ECO:0000259" key="4">
    <source>
        <dbReference type="PROSITE" id="PS50995"/>
    </source>
</evidence>
<name>A0A4Y9F1U7_9MICC</name>
<dbReference type="InterPro" id="IPR023187">
    <property type="entry name" value="Tscrpt_reg_MarR-type_CS"/>
</dbReference>
<reference evidence="5 6" key="1">
    <citation type="submission" date="2019-03" db="EMBL/GenBank/DDBJ databases">
        <title>Diversity of the mouse oral microbiome.</title>
        <authorList>
            <person name="Joseph S."/>
            <person name="Aduse-Opoku J."/>
            <person name="Curtis M."/>
            <person name="Wade W."/>
            <person name="Hashim A."/>
        </authorList>
    </citation>
    <scope>NUCLEOTIDE SEQUENCE [LARGE SCALE GENOMIC DNA]</scope>
    <source>
        <strain evidence="6">irhom_31</strain>
    </source>
</reference>
<keyword evidence="1" id="KW-0805">Transcription regulation</keyword>
<keyword evidence="2" id="KW-0238">DNA-binding</keyword>
<evidence type="ECO:0000313" key="5">
    <source>
        <dbReference type="EMBL" id="TFU21380.1"/>
    </source>
</evidence>
<feature type="domain" description="HTH marR-type" evidence="4">
    <location>
        <begin position="20"/>
        <end position="151"/>
    </location>
</feature>
<evidence type="ECO:0000313" key="6">
    <source>
        <dbReference type="Proteomes" id="UP000297951"/>
    </source>
</evidence>
<organism evidence="5 6">
    <name type="scientific">Rothia nasimurium</name>
    <dbReference type="NCBI Taxonomy" id="85336"/>
    <lineage>
        <taxon>Bacteria</taxon>
        <taxon>Bacillati</taxon>
        <taxon>Actinomycetota</taxon>
        <taxon>Actinomycetes</taxon>
        <taxon>Micrococcales</taxon>
        <taxon>Micrococcaceae</taxon>
        <taxon>Rothia</taxon>
    </lineage>
</organism>
<dbReference type="SUPFAM" id="SSF46785">
    <property type="entry name" value="Winged helix' DNA-binding domain"/>
    <property type="match status" value="1"/>
</dbReference>
<dbReference type="GO" id="GO:0003677">
    <property type="term" value="F:DNA binding"/>
    <property type="evidence" value="ECO:0007669"/>
    <property type="project" value="UniProtKB-KW"/>
</dbReference>
<dbReference type="InterPro" id="IPR036390">
    <property type="entry name" value="WH_DNA-bd_sf"/>
</dbReference>
<evidence type="ECO:0000256" key="1">
    <source>
        <dbReference type="ARBA" id="ARBA00023015"/>
    </source>
</evidence>
<dbReference type="SMART" id="SM00347">
    <property type="entry name" value="HTH_MARR"/>
    <property type="match status" value="1"/>
</dbReference>
<evidence type="ECO:0000256" key="3">
    <source>
        <dbReference type="ARBA" id="ARBA00023163"/>
    </source>
</evidence>
<dbReference type="InterPro" id="IPR000835">
    <property type="entry name" value="HTH_MarR-typ"/>
</dbReference>
<keyword evidence="3" id="KW-0804">Transcription</keyword>
<evidence type="ECO:0000256" key="2">
    <source>
        <dbReference type="ARBA" id="ARBA00023125"/>
    </source>
</evidence>
<dbReference type="STRING" id="85336.A7979_01810"/>
<comment type="caution">
    <text evidence="5">The sequence shown here is derived from an EMBL/GenBank/DDBJ whole genome shotgun (WGS) entry which is preliminary data.</text>
</comment>
<proteinExistence type="predicted"/>
<sequence>MSRHISAEYAYNGAMPEICNWSISRLLSTAARMLEYSWNDQLKSLGLTHAGVTALGVIAREGMISQVKVASLVGVQAQTMGKTLARLEAHGHVFRTRNTIDRRSYLLGITEEGRRVLAEAENIDRKLGSAGELSNPEFREMLIHIIESLNEYHGGGEVLDDVAGEHTAQIGAITKSLAEAPSAEADVPEANVTEPIVDRANTAVMDVITPEMIAEYCK</sequence>
<dbReference type="PANTHER" id="PTHR33164">
    <property type="entry name" value="TRANSCRIPTIONAL REGULATOR, MARR FAMILY"/>
    <property type="match status" value="1"/>
</dbReference>
<dbReference type="EMBL" id="SPQC01000033">
    <property type="protein sequence ID" value="TFU21380.1"/>
    <property type="molecule type" value="Genomic_DNA"/>
</dbReference>
<dbReference type="PROSITE" id="PS01117">
    <property type="entry name" value="HTH_MARR_1"/>
    <property type="match status" value="1"/>
</dbReference>
<dbReference type="Proteomes" id="UP000297951">
    <property type="component" value="Unassembled WGS sequence"/>
</dbReference>
<dbReference type="AlphaFoldDB" id="A0A4Y9F1U7"/>